<protein>
    <submittedName>
        <fullName evidence="1">Uncharacterized protein</fullName>
    </submittedName>
</protein>
<comment type="caution">
    <text evidence="1">The sequence shown here is derived from an EMBL/GenBank/DDBJ whole genome shotgun (WGS) entry which is preliminary data.</text>
</comment>
<accession>A0A426YEM3</accession>
<proteinExistence type="predicted"/>
<evidence type="ECO:0000313" key="1">
    <source>
        <dbReference type="EMBL" id="RRT50168.1"/>
    </source>
</evidence>
<gene>
    <name evidence="1" type="ORF">B296_00032070</name>
</gene>
<organism evidence="1 2">
    <name type="scientific">Ensete ventricosum</name>
    <name type="common">Abyssinian banana</name>
    <name type="synonym">Musa ensete</name>
    <dbReference type="NCBI Taxonomy" id="4639"/>
    <lineage>
        <taxon>Eukaryota</taxon>
        <taxon>Viridiplantae</taxon>
        <taxon>Streptophyta</taxon>
        <taxon>Embryophyta</taxon>
        <taxon>Tracheophyta</taxon>
        <taxon>Spermatophyta</taxon>
        <taxon>Magnoliopsida</taxon>
        <taxon>Liliopsida</taxon>
        <taxon>Zingiberales</taxon>
        <taxon>Musaceae</taxon>
        <taxon>Ensete</taxon>
    </lineage>
</organism>
<evidence type="ECO:0000313" key="2">
    <source>
        <dbReference type="Proteomes" id="UP000287651"/>
    </source>
</evidence>
<feature type="non-terminal residue" evidence="1">
    <location>
        <position position="1"/>
    </location>
</feature>
<sequence length="131" mass="14394">EMAGENIGKRSEKTQFSVTCRLLSQYLKEKGSFGSIGLELAPWPIHHQPQGDLSSSPFILISWVTELTSASFFATEKHQAPTTLTLLPGVDVSTEDQTINNTDQNAPKSMELFPQLAGFDPESVRISSNIK</sequence>
<name>A0A426YEM3_ENSVE</name>
<dbReference type="EMBL" id="AMZH03012916">
    <property type="protein sequence ID" value="RRT50168.1"/>
    <property type="molecule type" value="Genomic_DNA"/>
</dbReference>
<dbReference type="AlphaFoldDB" id="A0A426YEM3"/>
<reference evidence="1 2" key="1">
    <citation type="journal article" date="2014" name="Agronomy (Basel)">
        <title>A Draft Genome Sequence for Ensete ventricosum, the Drought-Tolerant Tree Against Hunger.</title>
        <authorList>
            <person name="Harrison J."/>
            <person name="Moore K.A."/>
            <person name="Paszkiewicz K."/>
            <person name="Jones T."/>
            <person name="Grant M."/>
            <person name="Ambacheew D."/>
            <person name="Muzemil S."/>
            <person name="Studholme D.J."/>
        </authorList>
    </citation>
    <scope>NUCLEOTIDE SEQUENCE [LARGE SCALE GENOMIC DNA]</scope>
</reference>
<dbReference type="Proteomes" id="UP000287651">
    <property type="component" value="Unassembled WGS sequence"/>
</dbReference>